<evidence type="ECO:0000313" key="3">
    <source>
        <dbReference type="Proteomes" id="UP000245533"/>
    </source>
</evidence>
<dbReference type="Gene3D" id="3.10.180.10">
    <property type="entry name" value="2,3-Dihydroxybiphenyl 1,2-Dioxygenase, domain 1"/>
    <property type="match status" value="2"/>
</dbReference>
<dbReference type="InterPro" id="IPR029068">
    <property type="entry name" value="Glyas_Bleomycin-R_OHBP_Dase"/>
</dbReference>
<organism evidence="2 3">
    <name type="scientific">Rhodohalobacter mucosus</name>
    <dbReference type="NCBI Taxonomy" id="2079485"/>
    <lineage>
        <taxon>Bacteria</taxon>
        <taxon>Pseudomonadati</taxon>
        <taxon>Balneolota</taxon>
        <taxon>Balneolia</taxon>
        <taxon>Balneolales</taxon>
        <taxon>Balneolaceae</taxon>
        <taxon>Rhodohalobacter</taxon>
    </lineage>
</organism>
<dbReference type="EMBL" id="QGGB01000009">
    <property type="protein sequence ID" value="PWN05535.1"/>
    <property type="molecule type" value="Genomic_DNA"/>
</dbReference>
<dbReference type="GO" id="GO:0051213">
    <property type="term" value="F:dioxygenase activity"/>
    <property type="evidence" value="ECO:0007669"/>
    <property type="project" value="UniProtKB-KW"/>
</dbReference>
<dbReference type="OrthoDB" id="9785698at2"/>
<dbReference type="AlphaFoldDB" id="A0A316TR82"/>
<sequence>MTVKNEKGLHHITVLGGDAQRTTDFYTKTLGLRLMMKTVNQDDPSTYHLFFTNGTSQAGSSLTFFPWPMTVQGKPGSGEAVTVSFLVPPDSIGYWAERFGKNGIDFNGPFERFGRQVVSFRDPDRLRLELVFDEEAGNISAWTQGTVPKEHGIRGFWSTTLMLEEIASTGELLTDILGFEKAAEQDGQVLYSASSTPGGHIILETAAPKQGKTGRGTVHHIAFRAKDRRELEEMRQQVDQRGLDPTEVIDRHFFRSVYFKSPGGVLFEIATDGPGYSAVQNEKELGKKLWLPQHLEGRRDMIEKRLPDIHA</sequence>
<proteinExistence type="predicted"/>
<reference evidence="2 3" key="1">
    <citation type="submission" date="2018-05" db="EMBL/GenBank/DDBJ databases">
        <title>Rhodohalobacter halophilus gen. nov., sp. nov., a moderately halophilic member of the family Balneolaceae.</title>
        <authorList>
            <person name="Liu Z.-W."/>
        </authorList>
    </citation>
    <scope>NUCLEOTIDE SEQUENCE [LARGE SCALE GENOMIC DNA]</scope>
    <source>
        <strain evidence="2 3">8A47</strain>
    </source>
</reference>
<feature type="domain" description="VOC" evidence="1">
    <location>
        <begin position="155"/>
        <end position="272"/>
    </location>
</feature>
<feature type="domain" description="VOC" evidence="1">
    <location>
        <begin position="8"/>
        <end position="133"/>
    </location>
</feature>
<dbReference type="RefSeq" id="WP_109647563.1">
    <property type="nucleotide sequence ID" value="NZ_QGGB01000009.1"/>
</dbReference>
<dbReference type="Pfam" id="PF00903">
    <property type="entry name" value="Glyoxalase"/>
    <property type="match status" value="2"/>
</dbReference>
<dbReference type="Proteomes" id="UP000245533">
    <property type="component" value="Unassembled WGS sequence"/>
</dbReference>
<keyword evidence="3" id="KW-1185">Reference proteome</keyword>
<keyword evidence="2" id="KW-0223">Dioxygenase</keyword>
<dbReference type="InterPro" id="IPR037523">
    <property type="entry name" value="VOC_core"/>
</dbReference>
<dbReference type="PROSITE" id="PS51819">
    <property type="entry name" value="VOC"/>
    <property type="match status" value="2"/>
</dbReference>
<name>A0A316TR82_9BACT</name>
<evidence type="ECO:0000259" key="1">
    <source>
        <dbReference type="PROSITE" id="PS51819"/>
    </source>
</evidence>
<dbReference type="SUPFAM" id="SSF54593">
    <property type="entry name" value="Glyoxalase/Bleomycin resistance protein/Dihydroxybiphenyl dioxygenase"/>
    <property type="match status" value="1"/>
</dbReference>
<gene>
    <name evidence="2" type="ORF">DDZ15_13085</name>
</gene>
<comment type="caution">
    <text evidence="2">The sequence shown here is derived from an EMBL/GenBank/DDBJ whole genome shotgun (WGS) entry which is preliminary data.</text>
</comment>
<dbReference type="InterPro" id="IPR004360">
    <property type="entry name" value="Glyas_Fos-R_dOase_dom"/>
</dbReference>
<accession>A0A316TR82</accession>
<dbReference type="PANTHER" id="PTHR36110">
    <property type="entry name" value="RING-CLEAVING DIOXYGENASE MHQE-RELATED"/>
    <property type="match status" value="1"/>
</dbReference>
<keyword evidence="2" id="KW-0560">Oxidoreductase</keyword>
<evidence type="ECO:0000313" key="2">
    <source>
        <dbReference type="EMBL" id="PWN05535.1"/>
    </source>
</evidence>
<dbReference type="InterPro" id="IPR052537">
    <property type="entry name" value="Extradiol_RC_dioxygenase"/>
</dbReference>
<dbReference type="PANTHER" id="PTHR36110:SF4">
    <property type="entry name" value="RING-CLEAVING DIOXYGENASE MHQA-RELATED"/>
    <property type="match status" value="1"/>
</dbReference>
<protein>
    <submittedName>
        <fullName evidence="2">Ring-cleaving dioxygenase</fullName>
    </submittedName>
</protein>